<dbReference type="AlphaFoldDB" id="M8BWU8"/>
<keyword evidence="4" id="KW-0378">Hydrolase</keyword>
<organism evidence="6">
    <name type="scientific">Aegilops tauschii</name>
    <name type="common">Tausch's goatgrass</name>
    <name type="synonym">Aegilops squarrosa</name>
    <dbReference type="NCBI Taxonomy" id="37682"/>
    <lineage>
        <taxon>Eukaryota</taxon>
        <taxon>Viridiplantae</taxon>
        <taxon>Streptophyta</taxon>
        <taxon>Embryophyta</taxon>
        <taxon>Tracheophyta</taxon>
        <taxon>Spermatophyta</taxon>
        <taxon>Magnoliopsida</taxon>
        <taxon>Liliopsida</taxon>
        <taxon>Poales</taxon>
        <taxon>Poaceae</taxon>
        <taxon>BOP clade</taxon>
        <taxon>Pooideae</taxon>
        <taxon>Triticodae</taxon>
        <taxon>Triticeae</taxon>
        <taxon>Triticinae</taxon>
        <taxon>Aegilops</taxon>
    </lineage>
</organism>
<evidence type="ECO:0000313" key="6">
    <source>
        <dbReference type="EnsemblPlants" id="EMT29500"/>
    </source>
</evidence>
<dbReference type="GO" id="GO:0005986">
    <property type="term" value="P:sucrose biosynthetic process"/>
    <property type="evidence" value="ECO:0007669"/>
    <property type="project" value="TreeGrafter"/>
</dbReference>
<comment type="similarity">
    <text evidence="4">Belongs to the FBPase class 1 family.</text>
</comment>
<dbReference type="InterPro" id="IPR000146">
    <property type="entry name" value="FBPase_class-1"/>
</dbReference>
<dbReference type="InterPro" id="IPR028343">
    <property type="entry name" value="FBPtase"/>
</dbReference>
<dbReference type="SUPFAM" id="SSF56655">
    <property type="entry name" value="Carbohydrate phosphatase"/>
    <property type="match status" value="1"/>
</dbReference>
<dbReference type="GO" id="GO:0030388">
    <property type="term" value="P:fructose 1,6-bisphosphate metabolic process"/>
    <property type="evidence" value="ECO:0007669"/>
    <property type="project" value="TreeGrafter"/>
</dbReference>
<dbReference type="PANTHER" id="PTHR11556:SF41">
    <property type="entry name" value="FRUCTOSE-1,6-BISPHOSPHATASE, CYTOSOLIC"/>
    <property type="match status" value="1"/>
</dbReference>
<dbReference type="CDD" id="cd00354">
    <property type="entry name" value="FBPase"/>
    <property type="match status" value="1"/>
</dbReference>
<evidence type="ECO:0000256" key="4">
    <source>
        <dbReference type="RuleBase" id="RU000508"/>
    </source>
</evidence>
<sequence length="261" mass="28392">MDHAADTFRTDLMTITRHVLNEQSRHPESRGDLTILLSHIVLGCKFVASAVNKAGLAKLTGLAGETNGEEQKKLDVLSNEVFVNALVSSGRTCVLVSEEDEKATFVDPKLRGKYCVCFDPLDGSSNIDCGVSIGTIFGIYMIKNQDTVTLEEVLQPGKDMIAAGYCIMVADVHRTLLYGGIFLYPADKKSPSGKLRVMYEVFPMSFLMEEAGGQSFTGKGRSLDLIPTDIHERSPIFLGSSDDVEEIKALYAEEAKKAGSA</sequence>
<dbReference type="EnsemblPlants" id="EMT29500">
    <property type="protein sequence ID" value="EMT29500"/>
    <property type="gene ID" value="F775_43879"/>
</dbReference>
<comment type="catalytic activity">
    <reaction evidence="1">
        <text>beta-D-fructose 1,6-bisphosphate + H2O = beta-D-fructose 6-phosphate + phosphate</text>
        <dbReference type="Rhea" id="RHEA:11064"/>
        <dbReference type="ChEBI" id="CHEBI:15377"/>
        <dbReference type="ChEBI" id="CHEBI:32966"/>
        <dbReference type="ChEBI" id="CHEBI:43474"/>
        <dbReference type="ChEBI" id="CHEBI:57634"/>
        <dbReference type="EC" id="3.1.3.11"/>
    </reaction>
</comment>
<dbReference type="Gene3D" id="3.30.540.10">
    <property type="entry name" value="Fructose-1,6-Bisphosphatase, subunit A, domain 1"/>
    <property type="match status" value="1"/>
</dbReference>
<dbReference type="ExpressionAtlas" id="M8BWU8">
    <property type="expression patterns" value="baseline"/>
</dbReference>
<dbReference type="GO" id="GO:0006094">
    <property type="term" value="P:gluconeogenesis"/>
    <property type="evidence" value="ECO:0007669"/>
    <property type="project" value="TreeGrafter"/>
</dbReference>
<accession>M8BWU8</accession>
<reference evidence="6" key="1">
    <citation type="submission" date="2015-06" db="UniProtKB">
        <authorList>
            <consortium name="EnsemblPlants"/>
        </authorList>
    </citation>
    <scope>IDENTIFICATION</scope>
</reference>
<dbReference type="PIRSF" id="PIRSF000904">
    <property type="entry name" value="FBPtase_SBPase"/>
    <property type="match status" value="1"/>
</dbReference>
<name>M8BWU8_AEGTA</name>
<dbReference type="PIRSF" id="PIRSF500210">
    <property type="entry name" value="FBPtase"/>
    <property type="match status" value="1"/>
</dbReference>
<evidence type="ECO:0000256" key="1">
    <source>
        <dbReference type="ARBA" id="ARBA00001273"/>
    </source>
</evidence>
<dbReference type="PANTHER" id="PTHR11556">
    <property type="entry name" value="FRUCTOSE-1,6-BISPHOSPHATASE-RELATED"/>
    <property type="match status" value="1"/>
</dbReference>
<evidence type="ECO:0000256" key="2">
    <source>
        <dbReference type="ARBA" id="ARBA00013093"/>
    </source>
</evidence>
<dbReference type="GO" id="GO:0005829">
    <property type="term" value="C:cytosol"/>
    <property type="evidence" value="ECO:0007669"/>
    <property type="project" value="TreeGrafter"/>
</dbReference>
<dbReference type="GO" id="GO:0006000">
    <property type="term" value="P:fructose metabolic process"/>
    <property type="evidence" value="ECO:0007669"/>
    <property type="project" value="TreeGrafter"/>
</dbReference>
<dbReference type="HAMAP" id="MF_01855">
    <property type="entry name" value="FBPase_class1"/>
    <property type="match status" value="1"/>
</dbReference>
<keyword evidence="4" id="KW-0119">Carbohydrate metabolism</keyword>
<dbReference type="InterPro" id="IPR033391">
    <property type="entry name" value="FBPase_N"/>
</dbReference>
<dbReference type="Pfam" id="PF00316">
    <property type="entry name" value="FBPase"/>
    <property type="match status" value="1"/>
</dbReference>
<dbReference type="EC" id="3.1.3.11" evidence="2"/>
<evidence type="ECO:0000259" key="5">
    <source>
        <dbReference type="Pfam" id="PF00316"/>
    </source>
</evidence>
<dbReference type="PRINTS" id="PR00115">
    <property type="entry name" value="F16BPHPHTASE"/>
</dbReference>
<dbReference type="GO" id="GO:0042132">
    <property type="term" value="F:fructose 1,6-bisphosphate 1-phosphatase activity"/>
    <property type="evidence" value="ECO:0007669"/>
    <property type="project" value="UniProtKB-EC"/>
</dbReference>
<proteinExistence type="inferred from homology"/>
<feature type="domain" description="Fructose-1-6-bisphosphatase class I N-terminal" evidence="5">
    <location>
        <begin position="13"/>
        <end position="171"/>
    </location>
</feature>
<protein>
    <recommendedName>
        <fullName evidence="2">fructose-bisphosphatase</fullName>
        <ecNumber evidence="2">3.1.3.11</ecNumber>
    </recommendedName>
    <alternativeName>
        <fullName evidence="3">D-fructose-1,6-bisphosphate 1-phosphohydrolase</fullName>
    </alternativeName>
</protein>
<evidence type="ECO:0000256" key="3">
    <source>
        <dbReference type="ARBA" id="ARBA00032973"/>
    </source>
</evidence>
<dbReference type="GO" id="GO:0006002">
    <property type="term" value="P:fructose 6-phosphate metabolic process"/>
    <property type="evidence" value="ECO:0007669"/>
    <property type="project" value="TreeGrafter"/>
</dbReference>